<organism evidence="3 4">
    <name type="scientific">Cyclotella atomus</name>
    <dbReference type="NCBI Taxonomy" id="382360"/>
    <lineage>
        <taxon>Eukaryota</taxon>
        <taxon>Sar</taxon>
        <taxon>Stramenopiles</taxon>
        <taxon>Ochrophyta</taxon>
        <taxon>Bacillariophyta</taxon>
        <taxon>Coscinodiscophyceae</taxon>
        <taxon>Thalassiosirophycidae</taxon>
        <taxon>Stephanodiscales</taxon>
        <taxon>Stephanodiscaceae</taxon>
        <taxon>Cyclotella</taxon>
    </lineage>
</organism>
<accession>A0ABD3NES2</accession>
<dbReference type="AlphaFoldDB" id="A0ABD3NES2"/>
<feature type="chain" id="PRO_5044760442" evidence="2">
    <location>
        <begin position="25"/>
        <end position="677"/>
    </location>
</feature>
<gene>
    <name evidence="3" type="ORF">ACHAWO_000746</name>
</gene>
<evidence type="ECO:0000256" key="1">
    <source>
        <dbReference type="SAM" id="MobiDB-lite"/>
    </source>
</evidence>
<feature type="compositionally biased region" description="Polar residues" evidence="1">
    <location>
        <begin position="420"/>
        <end position="446"/>
    </location>
</feature>
<name>A0ABD3NES2_9STRA</name>
<keyword evidence="2" id="KW-0732">Signal</keyword>
<comment type="caution">
    <text evidence="3">The sequence shown here is derived from an EMBL/GenBank/DDBJ whole genome shotgun (WGS) entry which is preliminary data.</text>
</comment>
<evidence type="ECO:0000313" key="4">
    <source>
        <dbReference type="Proteomes" id="UP001530400"/>
    </source>
</evidence>
<dbReference type="PROSITE" id="PS51257">
    <property type="entry name" value="PROKAR_LIPOPROTEIN"/>
    <property type="match status" value="1"/>
</dbReference>
<dbReference type="PANTHER" id="PTHR46732:SF8">
    <property type="entry name" value="ATP-DEPENDENT PROTEASE LA (LON) DOMAIN PROTEIN"/>
    <property type="match status" value="1"/>
</dbReference>
<dbReference type="Proteomes" id="UP001530400">
    <property type="component" value="Unassembled WGS sequence"/>
</dbReference>
<proteinExistence type="predicted"/>
<evidence type="ECO:0000256" key="2">
    <source>
        <dbReference type="SAM" id="SignalP"/>
    </source>
</evidence>
<protein>
    <submittedName>
        <fullName evidence="3">Uncharacterized protein</fullName>
    </submittedName>
</protein>
<feature type="region of interest" description="Disordered" evidence="1">
    <location>
        <begin position="419"/>
        <end position="446"/>
    </location>
</feature>
<dbReference type="EMBL" id="JALLPJ020001194">
    <property type="protein sequence ID" value="KAL3774432.1"/>
    <property type="molecule type" value="Genomic_DNA"/>
</dbReference>
<evidence type="ECO:0000313" key="3">
    <source>
        <dbReference type="EMBL" id="KAL3774432.1"/>
    </source>
</evidence>
<reference evidence="3 4" key="1">
    <citation type="submission" date="2024-10" db="EMBL/GenBank/DDBJ databases">
        <title>Updated reference genomes for cyclostephanoid diatoms.</title>
        <authorList>
            <person name="Roberts W.R."/>
            <person name="Alverson A.J."/>
        </authorList>
    </citation>
    <scope>NUCLEOTIDE SEQUENCE [LARGE SCALE GENOMIC DNA]</scope>
    <source>
        <strain evidence="3 4">AJA010-31</strain>
    </source>
</reference>
<keyword evidence="4" id="KW-1185">Reference proteome</keyword>
<feature type="signal peptide" evidence="2">
    <location>
        <begin position="1"/>
        <end position="24"/>
    </location>
</feature>
<dbReference type="PANTHER" id="PTHR46732">
    <property type="entry name" value="ATP-DEPENDENT PROTEASE LA (LON) DOMAIN PROTEIN"/>
    <property type="match status" value="1"/>
</dbReference>
<sequence length="677" mass="77029">MDSRKSSMLTIGTLLISCVSCAVASRQQPAFILPHPSVACRQSIRHKCPMPIRMEADHTDDNIDDDEDEITFKRLHGSYQIYNDEHDNTYGDDDDEDELQSQLNKISWLPSVLSKRRSRSSFSRSRRDNVHGDAYDTMDGINPKDIEILPVLPLQMVKHHDIDLTYASGVWAEGFENDLFSTPAYLPHTGNHVLAVAEPRYKKLYDDLLQLGEYWGQKRKEALRDARRRGIDLMHEEDLPNPEEKRRFIGTVMHPNEEGVLAQYGVLFQLRDLDEVSAIASYDQFSVDDVHNLMDTDEVDLDDLLLDNHYEASHDIVGIVKIQSVLNPECWTDDPEEEEYLMAEATVVELTSRSKDRAKPRIVSTAEEQNEKKAKQADLSTVLSVAQQIEAQTKQQTASKLADAVSRIKDELRSAVDEAFQQSRQTSTATRLSTPNKPGAVNSQTSNHIPLVPKGILIEKRTDESLLKEEEALRHSFAKLVSLQQELKEKFRFTRDSVKSFGVGNVGLWLSTAAWSKFIDKRLEGVNAEIQSDLQAELMEYLSETRGEAQYDEDTGQETIDFDDLPPDLQDEYIESQGRAIEECGPAALQRAIQLQRIVQAENDAERLNVLKECIDEEKRRLLAKKMLKLATADLNGSIKSQLPKKLTPRKARAVFERLMKEDNRERGDQYPEDAFQ</sequence>